<dbReference type="InterPro" id="IPR043129">
    <property type="entry name" value="ATPase_NBD"/>
</dbReference>
<dbReference type="EMBL" id="AP024488">
    <property type="protein sequence ID" value="BCS94446.1"/>
    <property type="molecule type" value="Genomic_DNA"/>
</dbReference>
<dbReference type="Proteomes" id="UP001320148">
    <property type="component" value="Chromosome"/>
</dbReference>
<name>A0ABM7PAE4_9BACT</name>
<feature type="domain" description="Hydantoinase A/oxoprolinase" evidence="1">
    <location>
        <begin position="179"/>
        <end position="460"/>
    </location>
</feature>
<evidence type="ECO:0000259" key="2">
    <source>
        <dbReference type="Pfam" id="PF05378"/>
    </source>
</evidence>
<sequence>MIIGLDVGGTHTDVVLIGKGELLQQIKVPTDREKLFESILSGLTGVIQGIDTASVERIVLSTTLTTNAVVTGQMEKVGMLVAGGPGLNPILFKCCDDYHAIAGAVDHRGRVVESLDRDAVEALADDFLAKGIRTVGVVGKFSTRNPTHEQRIEEILIKKGIERVFTGHTVSGHLNFPRRIHTTFLNASVHAIHRHFYESVRESLKQKGINIPIYILKADGGTMELGVSMDHPGEAVMSGPSASVMGAILSASEEVDSLVLDVGGTTTDIAVLVKRAPVLEPLGISMGPWRTLIRSLKSTSVGLGGDSLVQVENGMVVIGPQRLGPAMAFGGAEPTPTDAMVVLNPEGSEGELSRAEEGMGRIGAALGMTARDAARKVMETMGQTILDHARNVVTEINGKPVYTIHEMMDGYKVAPSEILLLGGPAKALAGYLSDCTELTVRPVPRWGVANAIGAALARTTCEVTLFADTEKGVILIPEENYSKTMDHHYTLEDAEETARNFLLDKARESGSLTENPEIEIVESLAFNMVRGFRTTGKNIRVRAQIKPGLIDGYDIGNGKS</sequence>
<dbReference type="RefSeq" id="WP_236890763.1">
    <property type="nucleotide sequence ID" value="NZ_AP024488.1"/>
</dbReference>
<dbReference type="InterPro" id="IPR008040">
    <property type="entry name" value="Hydant_A_N"/>
</dbReference>
<evidence type="ECO:0000259" key="1">
    <source>
        <dbReference type="Pfam" id="PF01968"/>
    </source>
</evidence>
<dbReference type="Pfam" id="PF05378">
    <property type="entry name" value="Hydant_A_N"/>
    <property type="match status" value="1"/>
</dbReference>
<dbReference type="SUPFAM" id="SSF53067">
    <property type="entry name" value="Actin-like ATPase domain"/>
    <property type="match status" value="1"/>
</dbReference>
<protein>
    <submittedName>
        <fullName evidence="3">Hydantoinase/oxoprolinase</fullName>
    </submittedName>
</protein>
<dbReference type="Pfam" id="PF01968">
    <property type="entry name" value="Hydantoinase_A"/>
    <property type="match status" value="1"/>
</dbReference>
<gene>
    <name evidence="3" type="ORF">DSLASN_00780</name>
</gene>
<keyword evidence="4" id="KW-1185">Reference proteome</keyword>
<accession>A0ABM7PAE4</accession>
<dbReference type="Gene3D" id="3.30.420.40">
    <property type="match status" value="1"/>
</dbReference>
<reference evidence="3 4" key="1">
    <citation type="submission" date="2021-02" db="EMBL/GenBank/DDBJ databases">
        <title>Complete genome of Desulfoluna sp. strain ASN36.</title>
        <authorList>
            <person name="Takahashi A."/>
            <person name="Kojima H."/>
            <person name="Fukui M."/>
        </authorList>
    </citation>
    <scope>NUCLEOTIDE SEQUENCE [LARGE SCALE GENOMIC DNA]</scope>
    <source>
        <strain evidence="3 4">ASN36</strain>
    </source>
</reference>
<organism evidence="3 4">
    <name type="scientific">Desulfoluna limicola</name>
    <dbReference type="NCBI Taxonomy" id="2810562"/>
    <lineage>
        <taxon>Bacteria</taxon>
        <taxon>Pseudomonadati</taxon>
        <taxon>Thermodesulfobacteriota</taxon>
        <taxon>Desulfobacteria</taxon>
        <taxon>Desulfobacterales</taxon>
        <taxon>Desulfolunaceae</taxon>
        <taxon>Desulfoluna</taxon>
    </lineage>
</organism>
<dbReference type="InterPro" id="IPR045079">
    <property type="entry name" value="Oxoprolinase-like"/>
</dbReference>
<feature type="domain" description="Hydantoinase/oxoprolinase N-terminal" evidence="2">
    <location>
        <begin position="3"/>
        <end position="158"/>
    </location>
</feature>
<evidence type="ECO:0000313" key="4">
    <source>
        <dbReference type="Proteomes" id="UP001320148"/>
    </source>
</evidence>
<dbReference type="InterPro" id="IPR002821">
    <property type="entry name" value="Hydantoinase_A"/>
</dbReference>
<dbReference type="PANTHER" id="PTHR11365:SF2">
    <property type="entry name" value="5-OXOPROLINASE"/>
    <property type="match status" value="1"/>
</dbReference>
<dbReference type="PANTHER" id="PTHR11365">
    <property type="entry name" value="5-OXOPROLINASE RELATED"/>
    <property type="match status" value="1"/>
</dbReference>
<evidence type="ECO:0000313" key="3">
    <source>
        <dbReference type="EMBL" id="BCS94446.1"/>
    </source>
</evidence>
<proteinExistence type="predicted"/>